<evidence type="ECO:0000259" key="7">
    <source>
        <dbReference type="PROSITE" id="PS51898"/>
    </source>
</evidence>
<feature type="compositionally biased region" description="Basic and acidic residues" evidence="6">
    <location>
        <begin position="100"/>
        <end position="116"/>
    </location>
</feature>
<evidence type="ECO:0000256" key="2">
    <source>
        <dbReference type="ARBA" id="ARBA00022908"/>
    </source>
</evidence>
<keyword evidence="2" id="KW-0229">DNA integration</keyword>
<dbReference type="InterPro" id="IPR038488">
    <property type="entry name" value="Integrase_DNA-bd_sf"/>
</dbReference>
<keyword evidence="10" id="KW-1185">Reference proteome</keyword>
<dbReference type="PROSITE" id="PS51898">
    <property type="entry name" value="TYR_RECOMBINASE"/>
    <property type="match status" value="1"/>
</dbReference>
<name>A0ABP2GPT6_ACIRA</name>
<dbReference type="PROSITE" id="PS51900">
    <property type="entry name" value="CB"/>
    <property type="match status" value="1"/>
</dbReference>
<feature type="region of interest" description="Disordered" evidence="6">
    <location>
        <begin position="93"/>
        <end position="116"/>
    </location>
</feature>
<accession>A0ABP2GPT6</accession>
<dbReference type="Proteomes" id="UP000018419">
    <property type="component" value="Unassembled WGS sequence"/>
</dbReference>
<dbReference type="Pfam" id="PF00589">
    <property type="entry name" value="Phage_integrase"/>
    <property type="match status" value="1"/>
</dbReference>
<gene>
    <name evidence="9" type="ORF">ACIRA0001_1610</name>
</gene>
<dbReference type="Pfam" id="PF13356">
    <property type="entry name" value="Arm-DNA-bind_3"/>
    <property type="match status" value="1"/>
</dbReference>
<feature type="domain" description="Core-binding (CB)" evidence="8">
    <location>
        <begin position="118"/>
        <end position="198"/>
    </location>
</feature>
<dbReference type="Gene3D" id="3.30.160.390">
    <property type="entry name" value="Integrase, DNA-binding domain"/>
    <property type="match status" value="1"/>
</dbReference>
<evidence type="ECO:0000313" key="9">
    <source>
        <dbReference type="EMBL" id="EET82816.1"/>
    </source>
</evidence>
<proteinExistence type="inferred from homology"/>
<comment type="similarity">
    <text evidence="1">Belongs to the 'phage' integrase family.</text>
</comment>
<dbReference type="InterPro" id="IPR050808">
    <property type="entry name" value="Phage_Integrase"/>
</dbReference>
<organism evidence="9 10">
    <name type="scientific">Acinetobacter radioresistens SK82</name>
    <dbReference type="NCBI Taxonomy" id="596318"/>
    <lineage>
        <taxon>Bacteria</taxon>
        <taxon>Pseudomonadati</taxon>
        <taxon>Pseudomonadota</taxon>
        <taxon>Gammaproteobacteria</taxon>
        <taxon>Moraxellales</taxon>
        <taxon>Moraxellaceae</taxon>
        <taxon>Acinetobacter</taxon>
    </lineage>
</organism>
<dbReference type="InterPro" id="IPR010998">
    <property type="entry name" value="Integrase_recombinase_N"/>
</dbReference>
<dbReference type="InterPro" id="IPR044068">
    <property type="entry name" value="CB"/>
</dbReference>
<dbReference type="Gene3D" id="1.10.443.10">
    <property type="entry name" value="Intergrase catalytic core"/>
    <property type="match status" value="1"/>
</dbReference>
<evidence type="ECO:0000259" key="8">
    <source>
        <dbReference type="PROSITE" id="PS51900"/>
    </source>
</evidence>
<dbReference type="InterPro" id="IPR002104">
    <property type="entry name" value="Integrase_catalytic"/>
</dbReference>
<dbReference type="InterPro" id="IPR011010">
    <property type="entry name" value="DNA_brk_join_enz"/>
</dbReference>
<keyword evidence="3 5" id="KW-0238">DNA-binding</keyword>
<feature type="domain" description="Tyr recombinase" evidence="7">
    <location>
        <begin position="230"/>
        <end position="411"/>
    </location>
</feature>
<evidence type="ECO:0000256" key="4">
    <source>
        <dbReference type="ARBA" id="ARBA00023172"/>
    </source>
</evidence>
<dbReference type="EMBL" id="ACVR01000029">
    <property type="protein sequence ID" value="EET82816.1"/>
    <property type="molecule type" value="Genomic_DNA"/>
</dbReference>
<evidence type="ECO:0000256" key="1">
    <source>
        <dbReference type="ARBA" id="ARBA00008857"/>
    </source>
</evidence>
<dbReference type="PANTHER" id="PTHR30629:SF2">
    <property type="entry name" value="PROPHAGE INTEGRASE INTS-RELATED"/>
    <property type="match status" value="1"/>
</dbReference>
<evidence type="ECO:0000256" key="3">
    <source>
        <dbReference type="ARBA" id="ARBA00023125"/>
    </source>
</evidence>
<evidence type="ECO:0000256" key="5">
    <source>
        <dbReference type="PROSITE-ProRule" id="PRU01248"/>
    </source>
</evidence>
<keyword evidence="4" id="KW-0233">DNA recombination</keyword>
<dbReference type="InterPro" id="IPR025166">
    <property type="entry name" value="Integrase_DNA_bind_dom"/>
</dbReference>
<dbReference type="CDD" id="cd00796">
    <property type="entry name" value="INT_Rci_Hp1_C"/>
    <property type="match status" value="1"/>
</dbReference>
<evidence type="ECO:0000256" key="6">
    <source>
        <dbReference type="SAM" id="MobiDB-lite"/>
    </source>
</evidence>
<comment type="caution">
    <text evidence="9">The sequence shown here is derived from an EMBL/GenBank/DDBJ whole genome shotgun (WGS) entry which is preliminary data.</text>
</comment>
<dbReference type="SUPFAM" id="SSF56349">
    <property type="entry name" value="DNA breaking-rejoining enzymes"/>
    <property type="match status" value="1"/>
</dbReference>
<dbReference type="PANTHER" id="PTHR30629">
    <property type="entry name" value="PROPHAGE INTEGRASE"/>
    <property type="match status" value="1"/>
</dbReference>
<protein>
    <submittedName>
        <fullName evidence="9">Site-specific recombinase, phage integrase family</fullName>
    </submittedName>
</protein>
<evidence type="ECO:0000313" key="10">
    <source>
        <dbReference type="Proteomes" id="UP000018419"/>
    </source>
</evidence>
<sequence length="432" mass="50700">MIYCLILRHLAILYMSTPRVKLTKSFIDQLELTPAIYRDSELIGFAVRVNNSYKTYIVEKKVLGRTVRSTLGLHGNITLAQAREMAREKLLQMSQGINPNDEKKKKISDEDDRVKLEKQKPTVKEAFQNYMSLKTLKPKTIDDYTTVIDKYLEDWQNFKLDEISRKMIQQKHADLSKNSKAQANMAMRVFRAVYNFSIEHYLDENDQPILIPYNPVKTLSAKKVWNKIKRRKTYINEDQIPDWIRAIFDYKDRGQSLETNRDFMLTLVLTGFRREECESLPWSSIDLKYGKITSIDPKNGEPHTLPMGDFLWELMKKRRRDIQSEWVFPSAKSASGHIVNISKVRSKINELCEIKFTFHDLRRTFGSIAEGLDYGHYTIKRLLNHKKDSDDNDVTSGYIQVSDKRLRAAMNEIEDIVLGKYKKKYIQKFKEQ</sequence>
<dbReference type="InterPro" id="IPR013762">
    <property type="entry name" value="Integrase-like_cat_sf"/>
</dbReference>
<reference evidence="9 10" key="1">
    <citation type="submission" date="2009-07" db="EMBL/GenBank/DDBJ databases">
        <authorList>
            <person name="Madupu R."/>
            <person name="Durkin A.S."/>
            <person name="Torralba M."/>
            <person name="Methe B."/>
            <person name="Sutton G.G."/>
            <person name="Strausberg R.L."/>
            <person name="Nelson K.E."/>
        </authorList>
    </citation>
    <scope>NUCLEOTIDE SEQUENCE [LARGE SCALE GENOMIC DNA]</scope>
    <source>
        <strain evidence="9 10">SK82</strain>
    </source>
</reference>
<dbReference type="Gene3D" id="1.10.150.130">
    <property type="match status" value="1"/>
</dbReference>